<dbReference type="Pfam" id="PF12662">
    <property type="entry name" value="cEGF"/>
    <property type="match status" value="1"/>
</dbReference>
<keyword evidence="7" id="KW-0325">Glycoprotein</keyword>
<feature type="chain" id="PRO_5043798836" evidence="9">
    <location>
        <begin position="28"/>
        <end position="400"/>
    </location>
</feature>
<dbReference type="PROSITE" id="PS01187">
    <property type="entry name" value="EGF_CA"/>
    <property type="match status" value="2"/>
</dbReference>
<dbReference type="SMART" id="SM00181">
    <property type="entry name" value="EGF"/>
    <property type="match status" value="4"/>
</dbReference>
<dbReference type="PANTHER" id="PTHR47333">
    <property type="entry name" value="VON WILLEBRAND FACTOR C AND EGF DOMAIN-CONTAINING PROTEIN"/>
    <property type="match status" value="1"/>
</dbReference>
<evidence type="ECO:0000256" key="2">
    <source>
        <dbReference type="ARBA" id="ARBA00022525"/>
    </source>
</evidence>
<dbReference type="InterPro" id="IPR049883">
    <property type="entry name" value="NOTCH1_EGF-like"/>
</dbReference>
<feature type="domain" description="EGF-like calcium-binding" evidence="10">
    <location>
        <begin position="231"/>
        <end position="270"/>
    </location>
</feature>
<dbReference type="InterPro" id="IPR000152">
    <property type="entry name" value="EGF-type_Asp/Asn_hydroxyl_site"/>
</dbReference>
<keyword evidence="5" id="KW-0677">Repeat</keyword>
<comment type="caution">
    <text evidence="12">The sequence shown here is derived from an EMBL/GenBank/DDBJ whole genome shotgun (WGS) entry which is preliminary data.</text>
</comment>
<feature type="domain" description="EGF-like calcium-binding" evidence="10">
    <location>
        <begin position="312"/>
        <end position="356"/>
    </location>
</feature>
<dbReference type="GO" id="GO:0005509">
    <property type="term" value="F:calcium ion binding"/>
    <property type="evidence" value="ECO:0007669"/>
    <property type="project" value="InterPro"/>
</dbReference>
<evidence type="ECO:0000256" key="7">
    <source>
        <dbReference type="ARBA" id="ARBA00023180"/>
    </source>
</evidence>
<evidence type="ECO:0000313" key="12">
    <source>
        <dbReference type="EMBL" id="KAJ8919898.1"/>
    </source>
</evidence>
<dbReference type="SMART" id="SM00179">
    <property type="entry name" value="EGF_CA"/>
    <property type="match status" value="4"/>
</dbReference>
<evidence type="ECO:0000259" key="11">
    <source>
        <dbReference type="SMART" id="SM00181"/>
    </source>
</evidence>
<evidence type="ECO:0000259" key="10">
    <source>
        <dbReference type="SMART" id="SM00179"/>
    </source>
</evidence>
<evidence type="ECO:0000313" key="13">
    <source>
        <dbReference type="Proteomes" id="UP001159042"/>
    </source>
</evidence>
<dbReference type="EMBL" id="JANEYG010000016">
    <property type="protein sequence ID" value="KAJ8919898.1"/>
    <property type="molecule type" value="Genomic_DNA"/>
</dbReference>
<evidence type="ECO:0000256" key="3">
    <source>
        <dbReference type="ARBA" id="ARBA00022536"/>
    </source>
</evidence>
<evidence type="ECO:0000256" key="4">
    <source>
        <dbReference type="ARBA" id="ARBA00022729"/>
    </source>
</evidence>
<feature type="region of interest" description="Disordered" evidence="8">
    <location>
        <begin position="69"/>
        <end position="149"/>
    </location>
</feature>
<dbReference type="AlphaFoldDB" id="A0AAV8W013"/>
<keyword evidence="6" id="KW-1015">Disulfide bond</keyword>
<dbReference type="InterPro" id="IPR000742">
    <property type="entry name" value="EGF"/>
</dbReference>
<keyword evidence="4 9" id="KW-0732">Signal</keyword>
<evidence type="ECO:0000256" key="9">
    <source>
        <dbReference type="SAM" id="SignalP"/>
    </source>
</evidence>
<dbReference type="Pfam" id="PF07645">
    <property type="entry name" value="EGF_CA"/>
    <property type="match status" value="1"/>
</dbReference>
<dbReference type="Gene3D" id="2.10.25.10">
    <property type="entry name" value="Laminin"/>
    <property type="match status" value="4"/>
</dbReference>
<keyword evidence="2" id="KW-0964">Secreted</keyword>
<feature type="domain" description="EGF-like calcium-binding" evidence="10">
    <location>
        <begin position="357"/>
        <end position="397"/>
    </location>
</feature>
<dbReference type="FunFam" id="2.10.25.10:FF:000037">
    <property type="entry name" value="Signal peptide, CUB domain and EGF-like domain-containing 2"/>
    <property type="match status" value="1"/>
</dbReference>
<dbReference type="InterPro" id="IPR052080">
    <property type="entry name" value="vWF_C/EGF_Fibrillin"/>
</dbReference>
<feature type="domain" description="EGF-like" evidence="11">
    <location>
        <begin position="360"/>
        <end position="397"/>
    </location>
</feature>
<proteinExistence type="predicted"/>
<feature type="domain" description="EGF-like" evidence="11">
    <location>
        <begin position="274"/>
        <end position="311"/>
    </location>
</feature>
<gene>
    <name evidence="12" type="ORF">NQ315_006427</name>
</gene>
<organism evidence="12 13">
    <name type="scientific">Exocentrus adspersus</name>
    <dbReference type="NCBI Taxonomy" id="1586481"/>
    <lineage>
        <taxon>Eukaryota</taxon>
        <taxon>Metazoa</taxon>
        <taxon>Ecdysozoa</taxon>
        <taxon>Arthropoda</taxon>
        <taxon>Hexapoda</taxon>
        <taxon>Insecta</taxon>
        <taxon>Pterygota</taxon>
        <taxon>Neoptera</taxon>
        <taxon>Endopterygota</taxon>
        <taxon>Coleoptera</taxon>
        <taxon>Polyphaga</taxon>
        <taxon>Cucujiformia</taxon>
        <taxon>Chrysomeloidea</taxon>
        <taxon>Cerambycidae</taxon>
        <taxon>Lamiinae</taxon>
        <taxon>Acanthocinini</taxon>
        <taxon>Exocentrus</taxon>
    </lineage>
</organism>
<dbReference type="GO" id="GO:0005576">
    <property type="term" value="C:extracellular region"/>
    <property type="evidence" value="ECO:0007669"/>
    <property type="project" value="UniProtKB-SubCell"/>
</dbReference>
<name>A0AAV8W013_9CUCU</name>
<dbReference type="InterPro" id="IPR001881">
    <property type="entry name" value="EGF-like_Ca-bd_dom"/>
</dbReference>
<dbReference type="InterPro" id="IPR018097">
    <property type="entry name" value="EGF_Ca-bd_CS"/>
</dbReference>
<sequence length="400" mass="44062">MRFAVNDQTKGISIVFVCLLELLPALALQSDSSTEAAVNLNETKNVTTSKSGNSTINLEHYIINNESAASSANDTRVDNKNPGVARRRKKHKRRKTKKNLLQQLKRKESTSTPEPAAPSSTAPTKRKRKLKQRKNRKNLKRKHPKLEHNNILEVTTAKEMIFATNTNSNSTINELIRKLNENPEDNFEEFRPLQDSNKNSAVEVAALRNNNNLTLHVSIGNGTSTKAPTKRFNRCRRNKGGCTHLCNPKGKAKCSCLKGFVLAPDQRTCLDIDECLVENGGCESNCLNTLGAYECRCPAGLRLADDFKSCEDINECLLRKGHGPCQDTCTNTFGSYKCSCTGLDGTFLAGNGHSCEDVDECVQDNGGCSHKCINAPGTAFCACPEAMELSSDWKTCRSLE</sequence>
<evidence type="ECO:0000256" key="1">
    <source>
        <dbReference type="ARBA" id="ARBA00004613"/>
    </source>
</evidence>
<feature type="domain" description="EGF-like" evidence="11">
    <location>
        <begin position="315"/>
        <end position="356"/>
    </location>
</feature>
<dbReference type="SUPFAM" id="SSF57196">
    <property type="entry name" value="EGF/Laminin"/>
    <property type="match status" value="4"/>
</dbReference>
<evidence type="ECO:0000256" key="6">
    <source>
        <dbReference type="ARBA" id="ARBA00023157"/>
    </source>
</evidence>
<dbReference type="InterPro" id="IPR026823">
    <property type="entry name" value="cEGF"/>
</dbReference>
<protein>
    <submittedName>
        <fullName evidence="12">Uncharacterized protein</fullName>
    </submittedName>
</protein>
<feature type="compositionally biased region" description="Basic residues" evidence="8">
    <location>
        <begin position="85"/>
        <end position="98"/>
    </location>
</feature>
<keyword evidence="3" id="KW-0245">EGF-like domain</keyword>
<dbReference type="Proteomes" id="UP001159042">
    <property type="component" value="Unassembled WGS sequence"/>
</dbReference>
<accession>A0AAV8W013</accession>
<reference evidence="12 13" key="1">
    <citation type="journal article" date="2023" name="Insect Mol. Biol.">
        <title>Genome sequencing provides insights into the evolution of gene families encoding plant cell wall-degrading enzymes in longhorned beetles.</title>
        <authorList>
            <person name="Shin N.R."/>
            <person name="Okamura Y."/>
            <person name="Kirsch R."/>
            <person name="Pauchet Y."/>
        </authorList>
    </citation>
    <scope>NUCLEOTIDE SEQUENCE [LARGE SCALE GENOMIC DNA]</scope>
    <source>
        <strain evidence="12">EAD_L_NR</strain>
    </source>
</reference>
<feature type="domain" description="EGF-like" evidence="11">
    <location>
        <begin position="234"/>
        <end position="270"/>
    </location>
</feature>
<keyword evidence="13" id="KW-1185">Reference proteome</keyword>
<comment type="subcellular location">
    <subcellularLocation>
        <location evidence="1">Secreted</location>
    </subcellularLocation>
</comment>
<dbReference type="FunFam" id="2.10.25.10:FF:000119">
    <property type="entry name" value="vitamin K-dependent protein S"/>
    <property type="match status" value="1"/>
</dbReference>
<dbReference type="PANTHER" id="PTHR47333:SF4">
    <property type="entry name" value="EGF-LIKE DOMAIN-CONTAINING PROTEIN"/>
    <property type="match status" value="1"/>
</dbReference>
<dbReference type="Pfam" id="PF14670">
    <property type="entry name" value="FXa_inhibition"/>
    <property type="match status" value="2"/>
</dbReference>
<feature type="signal peptide" evidence="9">
    <location>
        <begin position="1"/>
        <end position="27"/>
    </location>
</feature>
<feature type="domain" description="EGF-like calcium-binding" evidence="10">
    <location>
        <begin position="271"/>
        <end position="311"/>
    </location>
</feature>
<dbReference type="CDD" id="cd00054">
    <property type="entry name" value="EGF_CA"/>
    <property type="match status" value="2"/>
</dbReference>
<evidence type="ECO:0000256" key="8">
    <source>
        <dbReference type="SAM" id="MobiDB-lite"/>
    </source>
</evidence>
<feature type="compositionally biased region" description="Low complexity" evidence="8">
    <location>
        <begin position="110"/>
        <end position="123"/>
    </location>
</feature>
<feature type="compositionally biased region" description="Basic residues" evidence="8">
    <location>
        <begin position="124"/>
        <end position="145"/>
    </location>
</feature>
<dbReference type="PROSITE" id="PS00010">
    <property type="entry name" value="ASX_HYDROXYL"/>
    <property type="match status" value="1"/>
</dbReference>
<evidence type="ECO:0000256" key="5">
    <source>
        <dbReference type="ARBA" id="ARBA00022737"/>
    </source>
</evidence>